<keyword evidence="22" id="KW-1185">Reference proteome</keyword>
<comment type="function">
    <text evidence="16">Plays an essential role in normal development and survival. Involved in regulation of the expansion or survival of lymphoid cells. Required for de novo or maintenance DNA methylation. May control silencing of the imprinted CDKN1C gene through DNA methylation. May play a role in formation and organization of heterochromatin, implying a functional role in the regulation of transcription and mitosis.</text>
</comment>
<dbReference type="InterPro" id="IPR044753">
    <property type="entry name" value="HELLS_N"/>
</dbReference>
<dbReference type="InterPro" id="IPR049730">
    <property type="entry name" value="SNF2/RAD54-like_C"/>
</dbReference>
<dbReference type="PANTHER" id="PTHR47161">
    <property type="entry name" value="LYMPHOID-SPECIFIC HELICASE"/>
    <property type="match status" value="1"/>
</dbReference>
<evidence type="ECO:0000256" key="18">
    <source>
        <dbReference type="SAM" id="Coils"/>
    </source>
</evidence>
<reference evidence="21 22" key="1">
    <citation type="journal article" date="2021" name="G3 (Bethesda)">
        <title>Improved contiguity of the threespine stickleback genome using long-read sequencing.</title>
        <authorList>
            <person name="Nath S."/>
            <person name="Shaw D.E."/>
            <person name="White M.A."/>
        </authorList>
    </citation>
    <scope>NUCLEOTIDE SEQUENCE [LARGE SCALE GENOMIC DNA]</scope>
    <source>
        <strain evidence="21 22">Lake Benthic</strain>
    </source>
</reference>
<evidence type="ECO:0000256" key="5">
    <source>
        <dbReference type="ARBA" id="ARBA00022618"/>
    </source>
</evidence>
<dbReference type="GO" id="GO:0005721">
    <property type="term" value="C:pericentric heterochromatin"/>
    <property type="evidence" value="ECO:0007669"/>
    <property type="project" value="TreeGrafter"/>
</dbReference>
<evidence type="ECO:0000259" key="19">
    <source>
        <dbReference type="PROSITE" id="PS51192"/>
    </source>
</evidence>
<dbReference type="InterPro" id="IPR038718">
    <property type="entry name" value="SNF2-like_sf"/>
</dbReference>
<accession>A0AAQ4PVR7</accession>
<dbReference type="GO" id="GO:0005524">
    <property type="term" value="F:ATP binding"/>
    <property type="evidence" value="ECO:0007669"/>
    <property type="project" value="UniProtKB-KW"/>
</dbReference>
<dbReference type="GO" id="GO:0006346">
    <property type="term" value="P:DNA methylation-dependent constitutive heterochromatin formation"/>
    <property type="evidence" value="ECO:0007669"/>
    <property type="project" value="TreeGrafter"/>
</dbReference>
<dbReference type="GO" id="GO:0031508">
    <property type="term" value="P:pericentric heterochromatin formation"/>
    <property type="evidence" value="ECO:0007669"/>
    <property type="project" value="TreeGrafter"/>
</dbReference>
<dbReference type="Pfam" id="PF00176">
    <property type="entry name" value="SNF2-rel_dom"/>
    <property type="match status" value="1"/>
</dbReference>
<keyword evidence="3" id="KW-0217">Developmental protein</keyword>
<dbReference type="CDD" id="cd18009">
    <property type="entry name" value="DEXHc_HELLS_SMARCA6"/>
    <property type="match status" value="1"/>
</dbReference>
<protein>
    <recommendedName>
        <fullName evidence="17">Proliferation-associated SNF2-like protein</fullName>
    </recommendedName>
</protein>
<dbReference type="FunFam" id="3.40.50.300:FF:000577">
    <property type="entry name" value="lymphoid-specific helicase isoform X1"/>
    <property type="match status" value="1"/>
</dbReference>
<dbReference type="GO" id="GO:0051301">
    <property type="term" value="P:cell division"/>
    <property type="evidence" value="ECO:0007669"/>
    <property type="project" value="UniProtKB-KW"/>
</dbReference>
<keyword evidence="13" id="KW-0804">Transcription</keyword>
<dbReference type="GO" id="GO:0005634">
    <property type="term" value="C:nucleus"/>
    <property type="evidence" value="ECO:0007669"/>
    <property type="project" value="UniProtKB-SubCell"/>
</dbReference>
<evidence type="ECO:0000256" key="6">
    <source>
        <dbReference type="ARBA" id="ARBA00022741"/>
    </source>
</evidence>
<dbReference type="GO" id="GO:0046651">
    <property type="term" value="P:lymphocyte proliferation"/>
    <property type="evidence" value="ECO:0007669"/>
    <property type="project" value="TreeGrafter"/>
</dbReference>
<dbReference type="PROSITE" id="PS51194">
    <property type="entry name" value="HELICASE_CTER"/>
    <property type="match status" value="1"/>
</dbReference>
<dbReference type="InterPro" id="IPR001650">
    <property type="entry name" value="Helicase_C-like"/>
</dbReference>
<dbReference type="PANTHER" id="PTHR47161:SF1">
    <property type="entry name" value="LYMPHOID-SPECIFIC HELICASE"/>
    <property type="match status" value="1"/>
</dbReference>
<proteinExistence type="inferred from homology"/>
<evidence type="ECO:0000259" key="20">
    <source>
        <dbReference type="PROSITE" id="PS51194"/>
    </source>
</evidence>
<evidence type="ECO:0000256" key="10">
    <source>
        <dbReference type="ARBA" id="ARBA00022840"/>
    </source>
</evidence>
<keyword evidence="15" id="KW-0131">Cell cycle</keyword>
<keyword evidence="12 18" id="KW-0175">Coiled coil</keyword>
<keyword evidence="4" id="KW-0597">Phosphoprotein</keyword>
<keyword evidence="5" id="KW-0132">Cell division</keyword>
<dbReference type="GO" id="GO:0016787">
    <property type="term" value="F:hydrolase activity"/>
    <property type="evidence" value="ECO:0007669"/>
    <property type="project" value="UniProtKB-KW"/>
</dbReference>
<evidence type="ECO:0000256" key="17">
    <source>
        <dbReference type="ARBA" id="ARBA00081399"/>
    </source>
</evidence>
<evidence type="ECO:0000256" key="11">
    <source>
        <dbReference type="ARBA" id="ARBA00023015"/>
    </source>
</evidence>
<dbReference type="Ensembl" id="ENSGACT00000040547.1">
    <property type="protein sequence ID" value="ENSGACP00000042955.1"/>
    <property type="gene ID" value="ENSGACG00000003897.2"/>
</dbReference>
<dbReference type="InterPro" id="IPR027417">
    <property type="entry name" value="P-loop_NTPase"/>
</dbReference>
<dbReference type="AlphaFoldDB" id="A0AAQ4PVR7"/>
<dbReference type="InterPro" id="IPR014001">
    <property type="entry name" value="Helicase_ATP-bd"/>
</dbReference>
<dbReference type="Gene3D" id="3.40.50.10810">
    <property type="entry name" value="Tandem AAA-ATPase domain"/>
    <property type="match status" value="1"/>
</dbReference>
<reference evidence="21" key="2">
    <citation type="submission" date="2025-08" db="UniProtKB">
        <authorList>
            <consortium name="Ensembl"/>
        </authorList>
    </citation>
    <scope>IDENTIFICATION</scope>
</reference>
<dbReference type="PROSITE" id="PS51192">
    <property type="entry name" value="HELICASE_ATP_BIND_1"/>
    <property type="match status" value="1"/>
</dbReference>
<dbReference type="CDD" id="cd18793">
    <property type="entry name" value="SF2_C_SNF"/>
    <property type="match status" value="1"/>
</dbReference>
<organism evidence="21 22">
    <name type="scientific">Gasterosteus aculeatus aculeatus</name>
    <name type="common">three-spined stickleback</name>
    <dbReference type="NCBI Taxonomy" id="481459"/>
    <lineage>
        <taxon>Eukaryota</taxon>
        <taxon>Metazoa</taxon>
        <taxon>Chordata</taxon>
        <taxon>Craniata</taxon>
        <taxon>Vertebrata</taxon>
        <taxon>Euteleostomi</taxon>
        <taxon>Actinopterygii</taxon>
        <taxon>Neopterygii</taxon>
        <taxon>Teleostei</taxon>
        <taxon>Neoteleostei</taxon>
        <taxon>Acanthomorphata</taxon>
        <taxon>Eupercaria</taxon>
        <taxon>Perciformes</taxon>
        <taxon>Cottioidei</taxon>
        <taxon>Gasterosteales</taxon>
        <taxon>Gasterosteidae</taxon>
        <taxon>Gasterosteus</taxon>
    </lineage>
</organism>
<keyword evidence="6" id="KW-0547">Nucleotide-binding</keyword>
<evidence type="ECO:0000256" key="4">
    <source>
        <dbReference type="ARBA" id="ARBA00022553"/>
    </source>
</evidence>
<name>A0AAQ4PVR7_GASAC</name>
<keyword evidence="11" id="KW-0805">Transcription regulation</keyword>
<dbReference type="GO" id="GO:0003682">
    <property type="term" value="F:chromatin binding"/>
    <property type="evidence" value="ECO:0007669"/>
    <property type="project" value="TreeGrafter"/>
</dbReference>
<dbReference type="GO" id="GO:0044027">
    <property type="term" value="P:negative regulation of gene expression via chromosomal CpG island methylation"/>
    <property type="evidence" value="ECO:0007669"/>
    <property type="project" value="TreeGrafter"/>
</dbReference>
<evidence type="ECO:0000256" key="12">
    <source>
        <dbReference type="ARBA" id="ARBA00023054"/>
    </source>
</evidence>
<evidence type="ECO:0000256" key="7">
    <source>
        <dbReference type="ARBA" id="ARBA00022776"/>
    </source>
</evidence>
<keyword evidence="10" id="KW-0067">ATP-binding</keyword>
<comment type="similarity">
    <text evidence="2">Belongs to the SNF2/RAD54 helicase family.</text>
</comment>
<evidence type="ECO:0000256" key="14">
    <source>
        <dbReference type="ARBA" id="ARBA00023242"/>
    </source>
</evidence>
<evidence type="ECO:0000256" key="2">
    <source>
        <dbReference type="ARBA" id="ARBA00007025"/>
    </source>
</evidence>
<keyword evidence="9" id="KW-0347">Helicase</keyword>
<keyword evidence="7" id="KW-0498">Mitosis</keyword>
<evidence type="ECO:0000256" key="3">
    <source>
        <dbReference type="ARBA" id="ARBA00022473"/>
    </source>
</evidence>
<dbReference type="InterPro" id="IPR000330">
    <property type="entry name" value="SNF2_N"/>
</dbReference>
<evidence type="ECO:0000313" key="21">
    <source>
        <dbReference type="Ensembl" id="ENSGACP00000042955.1"/>
    </source>
</evidence>
<evidence type="ECO:0000313" key="22">
    <source>
        <dbReference type="Proteomes" id="UP000007635"/>
    </source>
</evidence>
<evidence type="ECO:0000256" key="8">
    <source>
        <dbReference type="ARBA" id="ARBA00022801"/>
    </source>
</evidence>
<feature type="domain" description="Helicase ATP-binding" evidence="19">
    <location>
        <begin position="216"/>
        <end position="384"/>
    </location>
</feature>
<evidence type="ECO:0000256" key="1">
    <source>
        <dbReference type="ARBA" id="ARBA00004123"/>
    </source>
</evidence>
<evidence type="ECO:0000256" key="15">
    <source>
        <dbReference type="ARBA" id="ARBA00023306"/>
    </source>
</evidence>
<keyword evidence="8" id="KW-0378">Hydrolase</keyword>
<evidence type="ECO:0000256" key="13">
    <source>
        <dbReference type="ARBA" id="ARBA00023163"/>
    </source>
</evidence>
<dbReference type="Pfam" id="PF00271">
    <property type="entry name" value="Helicase_C"/>
    <property type="match status" value="1"/>
</dbReference>
<dbReference type="GO" id="GO:0004386">
    <property type="term" value="F:helicase activity"/>
    <property type="evidence" value="ECO:0007669"/>
    <property type="project" value="UniProtKB-KW"/>
</dbReference>
<feature type="coiled-coil region" evidence="18">
    <location>
        <begin position="47"/>
        <end position="78"/>
    </location>
</feature>
<dbReference type="SMART" id="SM00490">
    <property type="entry name" value="HELICc"/>
    <property type="match status" value="1"/>
</dbReference>
<dbReference type="Proteomes" id="UP000007635">
    <property type="component" value="Chromosome VI"/>
</dbReference>
<reference evidence="21" key="3">
    <citation type="submission" date="2025-09" db="UniProtKB">
        <authorList>
            <consortium name="Ensembl"/>
        </authorList>
    </citation>
    <scope>IDENTIFICATION</scope>
</reference>
<dbReference type="FunFam" id="3.40.50.10810:FF:000015">
    <property type="entry name" value="lymphoid-specific helicase isoform X1"/>
    <property type="match status" value="1"/>
</dbReference>
<keyword evidence="14" id="KW-0539">Nucleus</keyword>
<dbReference type="SUPFAM" id="SSF52540">
    <property type="entry name" value="P-loop containing nucleoside triphosphate hydrolases"/>
    <property type="match status" value="2"/>
</dbReference>
<dbReference type="GeneTree" id="ENSGT00740000115593"/>
<comment type="subcellular location">
    <subcellularLocation>
        <location evidence="1">Nucleus</location>
    </subcellularLocation>
</comment>
<evidence type="ECO:0000256" key="9">
    <source>
        <dbReference type="ARBA" id="ARBA00022806"/>
    </source>
</evidence>
<dbReference type="Gene3D" id="3.40.50.300">
    <property type="entry name" value="P-loop containing nucleotide triphosphate hydrolases"/>
    <property type="match status" value="1"/>
</dbReference>
<feature type="domain" description="Helicase C-terminal" evidence="20">
    <location>
        <begin position="585"/>
        <end position="735"/>
    </location>
</feature>
<dbReference type="SMART" id="SM00487">
    <property type="entry name" value="DEXDc"/>
    <property type="match status" value="1"/>
</dbReference>
<sequence length="821" mass="94333">MGWETHHKPWCFGLDISEILLQLDNHFCSFEDINVKSERMTSEGVVTKEMEEEEKKLMEEGERREEEMMKKALQAQERESHDMRFKRLQHLLQKSNIYSKFLLTKMEQQQREVCVFAVQCLYRRLLREDDYKIADVMSKEDKAPLLKKLDAEDIEKMCDSNQDIKNRLSEAVRDNAQQLLDPHRRVADQPVPAKQPLLFTGGVMRSYQIEGTEWLRMLWENGINGILADEMGLGKTVQCIAHIAMMIEKKVMGPFLVVAPLSTLPNWMSEFKRFTPEVSVLLYHGPQPDRAKVLKQIHRPQGALSMCPVVLTSFEIAMIDRKSLQRFQWKYLIVDEGHRIKNLNCRLVRELKMLPTDNKLLLTGTPLQNNLAELWSLLNFLLPEVFDDLRSFESWFDISTISEAENVIATEREQNILSMLHQILTPFLLRRLKSDVALEVPPKKEIIVYAPLTAKQEAFYTATVNKTLAKMLGQEKTEAPVVFKSSGRPKRHTSVVNYKERHGDTLHDLEKYLEKVQKEQEQSSSPVVAIQSPLDALINLKLQNILMLLKRTCNHPYLVEYPLDPATQTFKIDEQLVRSSGKFLILDRLLPALKERGHKVLIFSQMTSILDILMDYCYLRGFQYSRLDGTMSYSDRAENMDKFSKDPEVFLFLLSTRAGGLGINLTAADTVIIFDSDWNPQADLQAQDRCHRIGQTKPVVVYRLVTANTIDQKILERASAKRKLEQMVIHKNKFKGVRAELSHSKSCIDLDELKSMLKARSTEKEVKASTGKVISDKDLLLLLDRSDLLGEEMCVPSRSSLCPRSMGHAVFPTDPMSMCGG</sequence>
<evidence type="ECO:0000256" key="16">
    <source>
        <dbReference type="ARBA" id="ARBA00053349"/>
    </source>
</evidence>